<evidence type="ECO:0000256" key="2">
    <source>
        <dbReference type="ARBA" id="ARBA00022574"/>
    </source>
</evidence>
<dbReference type="SUPFAM" id="SSF50978">
    <property type="entry name" value="WD40 repeat-like"/>
    <property type="match status" value="1"/>
</dbReference>
<dbReference type="Ensembl" id="ENSCSAVT00000019045.1">
    <property type="protein sequence ID" value="ENSCSAVP00000018839.1"/>
    <property type="gene ID" value="ENSCSAVG00000011067.1"/>
</dbReference>
<organism evidence="5 6">
    <name type="scientific">Ciona savignyi</name>
    <name type="common">Pacific transparent sea squirt</name>
    <dbReference type="NCBI Taxonomy" id="51511"/>
    <lineage>
        <taxon>Eukaryota</taxon>
        <taxon>Metazoa</taxon>
        <taxon>Chordata</taxon>
        <taxon>Tunicata</taxon>
        <taxon>Ascidiacea</taxon>
        <taxon>Phlebobranchia</taxon>
        <taxon>Cionidae</taxon>
        <taxon>Ciona</taxon>
    </lineage>
</organism>
<dbReference type="GO" id="GO:0031080">
    <property type="term" value="C:nuclear pore outer ring"/>
    <property type="evidence" value="ECO:0007669"/>
    <property type="project" value="TreeGrafter"/>
</dbReference>
<evidence type="ECO:0000256" key="3">
    <source>
        <dbReference type="ARBA" id="ARBA00022737"/>
    </source>
</evidence>
<keyword evidence="4" id="KW-0539">Nucleus</keyword>
<evidence type="ECO:0000256" key="1">
    <source>
        <dbReference type="ARBA" id="ARBA00004123"/>
    </source>
</evidence>
<keyword evidence="3" id="KW-0677">Repeat</keyword>
<dbReference type="OMA" id="EGVIKPM"/>
<reference evidence="6" key="1">
    <citation type="submission" date="2003-08" db="EMBL/GenBank/DDBJ databases">
        <authorList>
            <person name="Birren B."/>
            <person name="Nusbaum C."/>
            <person name="Abebe A."/>
            <person name="Abouelleil A."/>
            <person name="Adekoya E."/>
            <person name="Ait-zahra M."/>
            <person name="Allen N."/>
            <person name="Allen T."/>
            <person name="An P."/>
            <person name="Anderson M."/>
            <person name="Anderson S."/>
            <person name="Arachchi H."/>
            <person name="Armbruster J."/>
            <person name="Bachantsang P."/>
            <person name="Baldwin J."/>
            <person name="Barry A."/>
            <person name="Bayul T."/>
            <person name="Blitshsteyn B."/>
            <person name="Bloom T."/>
            <person name="Blye J."/>
            <person name="Boguslavskiy L."/>
            <person name="Borowsky M."/>
            <person name="Boukhgalter B."/>
            <person name="Brunache A."/>
            <person name="Butler J."/>
            <person name="Calixte N."/>
            <person name="Calvo S."/>
            <person name="Camarata J."/>
            <person name="Campo K."/>
            <person name="Chang J."/>
            <person name="Cheshatsang Y."/>
            <person name="Citroen M."/>
            <person name="Collymore A."/>
            <person name="Considine T."/>
            <person name="Cook A."/>
            <person name="Cooke P."/>
            <person name="Corum B."/>
            <person name="Cuomo C."/>
            <person name="David R."/>
            <person name="Dawoe T."/>
            <person name="Degray S."/>
            <person name="Dodge S."/>
            <person name="Dooley K."/>
            <person name="Dorje P."/>
            <person name="Dorjee K."/>
            <person name="Dorris L."/>
            <person name="Duffey N."/>
            <person name="Dupes A."/>
            <person name="Elkins T."/>
            <person name="Engels R."/>
            <person name="Erickson J."/>
            <person name="Farina A."/>
            <person name="Faro S."/>
            <person name="Ferreira P."/>
            <person name="Fischer H."/>
            <person name="Fitzgerald M."/>
            <person name="Foley K."/>
            <person name="Gage D."/>
            <person name="Galagan J."/>
            <person name="Gearin G."/>
            <person name="Gnerre S."/>
            <person name="Gnirke A."/>
            <person name="Goyette A."/>
            <person name="Graham J."/>
            <person name="Grandbois E."/>
            <person name="Gyaltsen K."/>
            <person name="Hafez N."/>
            <person name="Hagopian D."/>
            <person name="Hagos B."/>
            <person name="Hall J."/>
            <person name="Hatcher B."/>
            <person name="Heller A."/>
            <person name="Higgins H."/>
            <person name="Honan T."/>
            <person name="Horn A."/>
            <person name="Houde N."/>
            <person name="Hughes L."/>
            <person name="Hulme W."/>
            <person name="Husby E."/>
            <person name="Iliev I."/>
            <person name="Jaffe D."/>
            <person name="Jones C."/>
            <person name="Kamal M."/>
            <person name="Kamat A."/>
            <person name="Kamvysselis M."/>
            <person name="Karlsson E."/>
            <person name="Kells C."/>
            <person name="Kieu A."/>
            <person name="Kisner P."/>
            <person name="Kodira C."/>
            <person name="Kulbokas E."/>
            <person name="Labutti K."/>
            <person name="Lama D."/>
            <person name="Landers T."/>
            <person name="Leger J."/>
            <person name="Levine S."/>
            <person name="Lewis D."/>
            <person name="Lewis T."/>
            <person name="Lindblad-toh K."/>
            <person name="Liu X."/>
            <person name="Lokyitsang T."/>
            <person name="Lokyitsang Y."/>
            <person name="Lucien O."/>
            <person name="Lui A."/>
            <person name="Ma L.J."/>
            <person name="Mabbitt R."/>
            <person name="Macdonald J."/>
            <person name="Maclean C."/>
            <person name="Major J."/>
            <person name="Manning J."/>
            <person name="Marabella R."/>
            <person name="Maru K."/>
            <person name="Matthews C."/>
            <person name="Mauceli E."/>
            <person name="Mccarthy M."/>
            <person name="Mcdonough S."/>
            <person name="Mcghee T."/>
            <person name="Meldrim J."/>
            <person name="Meneus L."/>
            <person name="Mesirov J."/>
            <person name="Mihalev A."/>
            <person name="Mihova T."/>
            <person name="Mikkelsen T."/>
            <person name="Mlenga V."/>
            <person name="Moru K."/>
            <person name="Mozes J."/>
            <person name="Mulrain L."/>
            <person name="Munson G."/>
            <person name="Naylor J."/>
            <person name="Newes C."/>
            <person name="Nguyen C."/>
            <person name="Nguyen N."/>
            <person name="Nguyen T."/>
            <person name="Nicol R."/>
            <person name="Nielsen C."/>
            <person name="Nizzari M."/>
            <person name="Norbu C."/>
            <person name="Norbu N."/>
            <person name="O'donnell P."/>
            <person name="Okoawo O."/>
            <person name="O'leary S."/>
            <person name="Omotosho B."/>
            <person name="O'neill K."/>
            <person name="Osman S."/>
            <person name="Parker S."/>
            <person name="Perrin D."/>
            <person name="Phunkhang P."/>
            <person name="Piqani B."/>
            <person name="Purcell S."/>
            <person name="Rachupka T."/>
            <person name="Ramasamy U."/>
            <person name="Rameau R."/>
            <person name="Ray V."/>
            <person name="Raymond C."/>
            <person name="Retta R."/>
            <person name="Richardson S."/>
            <person name="Rise C."/>
            <person name="Rodriguez J."/>
            <person name="Rogers J."/>
            <person name="Rogov P."/>
            <person name="Rutman M."/>
            <person name="Schupbach R."/>
            <person name="Seaman C."/>
            <person name="Settipalli S."/>
            <person name="Sharpe T."/>
            <person name="Sheridan J."/>
            <person name="Sherpa N."/>
            <person name="Shi J."/>
            <person name="Smirnov S."/>
            <person name="Smith C."/>
            <person name="Sougnez C."/>
            <person name="Spencer B."/>
            <person name="Stalker J."/>
            <person name="Stange-thomann N."/>
            <person name="Stavropoulos S."/>
            <person name="Stetson K."/>
            <person name="Stone C."/>
            <person name="Stone S."/>
            <person name="Stubbs M."/>
            <person name="Talamas J."/>
            <person name="Tchuinga P."/>
            <person name="Tenzing P."/>
            <person name="Tesfaye S."/>
            <person name="Theodore J."/>
            <person name="Thoulutsang Y."/>
            <person name="Topham K."/>
            <person name="Towey S."/>
            <person name="Tsamla T."/>
            <person name="Tsomo N."/>
            <person name="Vallee D."/>
            <person name="Vassiliev H."/>
            <person name="Venkataraman V."/>
            <person name="Vinson J."/>
            <person name="Vo A."/>
            <person name="Wade C."/>
            <person name="Wang S."/>
            <person name="Wangchuk T."/>
            <person name="Wangdi T."/>
            <person name="Whittaker C."/>
            <person name="Wilkinson J."/>
            <person name="Wu Y."/>
            <person name="Wyman D."/>
            <person name="Yadav S."/>
            <person name="Yang S."/>
            <person name="Yang X."/>
            <person name="Yeager S."/>
            <person name="Yee E."/>
            <person name="Young G."/>
            <person name="Zainoun J."/>
            <person name="Zembeck L."/>
            <person name="Zimmer A."/>
            <person name="Zody M."/>
            <person name="Lander E."/>
        </authorList>
    </citation>
    <scope>NUCLEOTIDE SEQUENCE [LARGE SCALE GENOMIC DNA]</scope>
</reference>
<dbReference type="Gene3D" id="2.130.10.10">
    <property type="entry name" value="YVTN repeat-like/Quinoprotein amine dehydrogenase"/>
    <property type="match status" value="1"/>
</dbReference>
<accession>H2ZMM3</accession>
<dbReference type="FunCoup" id="H2ZMM3">
    <property type="interactions" value="836"/>
</dbReference>
<dbReference type="eggNOG" id="KOG4714">
    <property type="taxonomic scope" value="Eukaryota"/>
</dbReference>
<comment type="subcellular location">
    <subcellularLocation>
        <location evidence="1">Nucleus</location>
    </subcellularLocation>
</comment>
<name>H2ZMM3_CIOSA</name>
<keyword evidence="6" id="KW-1185">Reference proteome</keyword>
<dbReference type="GeneTree" id="ENSGT00390000004803"/>
<reference evidence="5" key="3">
    <citation type="submission" date="2025-09" db="UniProtKB">
        <authorList>
            <consortium name="Ensembl"/>
        </authorList>
    </citation>
    <scope>IDENTIFICATION</scope>
</reference>
<dbReference type="Proteomes" id="UP000007875">
    <property type="component" value="Unassembled WGS sequence"/>
</dbReference>
<proteinExistence type="predicted"/>
<keyword evidence="2" id="KW-0853">WD repeat</keyword>
<evidence type="ECO:0000313" key="5">
    <source>
        <dbReference type="Ensembl" id="ENSCSAVP00000018839.1"/>
    </source>
</evidence>
<dbReference type="InterPro" id="IPR001680">
    <property type="entry name" value="WD40_rpt"/>
</dbReference>
<sequence>MEDLESGEPHKVSTCAIQGDVNGLEYADSNLIVAGTSSGDILLINSSESLSVRQEWKKMHARGGCTDVATSLPGIVTVGEDGTINVMRIENQRPLRVIEHGDSCPITSVRYLTTNEIVTTNTVGQLRLWDTRSPSDEPARIMVSSDHLAALRSVDHHATQAHVLATGGADGCVTLFDTRKECAPVTKLQVHDEEVWEVRFHKTAPSHLFTCSEDGSVRRLDATFDLKVLSRDSGGSSVEVTELITKCGASMNSIDVCGSSLVCCNDAEAIYVLDEVV</sequence>
<dbReference type="PANTHER" id="PTHR22652">
    <property type="entry name" value="NUCLEOPORIN NUP43"/>
    <property type="match status" value="1"/>
</dbReference>
<evidence type="ECO:0000256" key="4">
    <source>
        <dbReference type="ARBA" id="ARBA00023242"/>
    </source>
</evidence>
<dbReference type="InterPro" id="IPR036322">
    <property type="entry name" value="WD40_repeat_dom_sf"/>
</dbReference>
<dbReference type="PANTHER" id="PTHR22652:SF0">
    <property type="entry name" value="NUCLEOPORIN NUP43"/>
    <property type="match status" value="1"/>
</dbReference>
<reference evidence="5" key="2">
    <citation type="submission" date="2025-08" db="UniProtKB">
        <authorList>
            <consortium name="Ensembl"/>
        </authorList>
    </citation>
    <scope>IDENTIFICATION</scope>
</reference>
<dbReference type="InParanoid" id="H2ZMM3"/>
<dbReference type="AlphaFoldDB" id="H2ZMM3"/>
<dbReference type="Pfam" id="PF00400">
    <property type="entry name" value="WD40"/>
    <property type="match status" value="1"/>
</dbReference>
<protein>
    <submittedName>
        <fullName evidence="5">Uncharacterized protein</fullName>
    </submittedName>
</protein>
<dbReference type="HOGENOM" id="CLU_060663_1_0_1"/>
<dbReference type="InterPro" id="IPR015943">
    <property type="entry name" value="WD40/YVTN_repeat-like_dom_sf"/>
</dbReference>
<dbReference type="STRING" id="51511.ENSCSAVP00000018839"/>
<evidence type="ECO:0000313" key="6">
    <source>
        <dbReference type="Proteomes" id="UP000007875"/>
    </source>
</evidence>
<dbReference type="SMART" id="SM00320">
    <property type="entry name" value="WD40"/>
    <property type="match status" value="5"/>
</dbReference>